<dbReference type="InterPro" id="IPR001308">
    <property type="entry name" value="ETF_a/FixB"/>
</dbReference>
<evidence type="ECO:0000256" key="2">
    <source>
        <dbReference type="ARBA" id="ARBA00011355"/>
    </source>
</evidence>
<dbReference type="PIRSF" id="PIRSF000089">
    <property type="entry name" value="Electra_flavoP_a"/>
    <property type="match status" value="1"/>
</dbReference>
<dbReference type="InterPro" id="IPR033947">
    <property type="entry name" value="ETF_alpha_N"/>
</dbReference>
<evidence type="ECO:0000256" key="3">
    <source>
        <dbReference type="ARBA" id="ARBA00022448"/>
    </source>
</evidence>
<dbReference type="InterPro" id="IPR018206">
    <property type="entry name" value="ETF_asu_C_CS"/>
</dbReference>
<feature type="binding site" evidence="8">
    <location>
        <begin position="231"/>
        <end position="232"/>
    </location>
    <ligand>
        <name>FAD</name>
        <dbReference type="ChEBI" id="CHEBI:57692"/>
    </ligand>
</feature>
<evidence type="ECO:0000256" key="6">
    <source>
        <dbReference type="ARBA" id="ARBA00022982"/>
    </source>
</evidence>
<evidence type="ECO:0000313" key="10">
    <source>
        <dbReference type="EMBL" id="REF31757.1"/>
    </source>
</evidence>
<evidence type="ECO:0000256" key="4">
    <source>
        <dbReference type="ARBA" id="ARBA00022630"/>
    </source>
</evidence>
<sequence length="318" mass="32913">MAEVLVLVDHTDGTVKKTTAELLTIARQIGTPSAVFVGKNVEAARPRLAQFGAEKVYVIDNDDVQNYLVAPLAEALYAVVQQASPAAVLLPSTPHNKEAAARLAIKAEAGLITDASAVEVDGDSVTATQSVFAGSYTTKSQVTKGFPIITVKPNVLPPTASQAGATVVDVDVQVSDAAKGAKITDRQPKQKSGRPELTEAAIVVSGGRGTGGDFGPVEEFADTLGAAVGASRAAVDAGWYPHSNQVGQTGKQVSPQLYVAAGISGAIQHRAGMQTSKTIVAINKDEEAPIFELVDFGVVGDLFEVLPQATEAVKQTKA</sequence>
<reference evidence="10 11" key="1">
    <citation type="submission" date="2018-08" db="EMBL/GenBank/DDBJ databases">
        <title>Sequencing the genomes of 1000 actinobacteria strains.</title>
        <authorList>
            <person name="Klenk H.-P."/>
        </authorList>
    </citation>
    <scope>NUCLEOTIDE SEQUENCE [LARGE SCALE GENOMIC DNA]</scope>
    <source>
        <strain evidence="10 11">DSM 22967</strain>
    </source>
</reference>
<dbReference type="Pfam" id="PF00766">
    <property type="entry name" value="ETF_alpha"/>
    <property type="match status" value="1"/>
</dbReference>
<organism evidence="10 11">
    <name type="scientific">Calidifontibacter indicus</name>
    <dbReference type="NCBI Taxonomy" id="419650"/>
    <lineage>
        <taxon>Bacteria</taxon>
        <taxon>Bacillati</taxon>
        <taxon>Actinomycetota</taxon>
        <taxon>Actinomycetes</taxon>
        <taxon>Micrococcales</taxon>
        <taxon>Dermacoccaceae</taxon>
        <taxon>Calidifontibacter</taxon>
    </lineage>
</organism>
<dbReference type="CDD" id="cd01715">
    <property type="entry name" value="ETF_alpha"/>
    <property type="match status" value="1"/>
</dbReference>
<evidence type="ECO:0000259" key="9">
    <source>
        <dbReference type="SMART" id="SM00893"/>
    </source>
</evidence>
<dbReference type="GO" id="GO:0009055">
    <property type="term" value="F:electron transfer activity"/>
    <property type="evidence" value="ECO:0007669"/>
    <property type="project" value="InterPro"/>
</dbReference>
<keyword evidence="4" id="KW-0285">Flavoprotein</keyword>
<comment type="subunit">
    <text evidence="2">Heterodimer of an alpha and a beta subunit.</text>
</comment>
<gene>
    <name evidence="10" type="ORF">DFJ65_2838</name>
</gene>
<dbReference type="SUPFAM" id="SSF52402">
    <property type="entry name" value="Adenine nucleotide alpha hydrolases-like"/>
    <property type="match status" value="1"/>
</dbReference>
<dbReference type="SUPFAM" id="SSF52467">
    <property type="entry name" value="DHS-like NAD/FAD-binding domain"/>
    <property type="match status" value="1"/>
</dbReference>
<accession>A0A3D9UR17</accession>
<dbReference type="AlphaFoldDB" id="A0A3D9UR17"/>
<dbReference type="InterPro" id="IPR014729">
    <property type="entry name" value="Rossmann-like_a/b/a_fold"/>
</dbReference>
<feature type="binding site" evidence="8">
    <location>
        <begin position="262"/>
        <end position="269"/>
    </location>
    <ligand>
        <name>FAD</name>
        <dbReference type="ChEBI" id="CHEBI:57692"/>
    </ligand>
</feature>
<dbReference type="Gene3D" id="3.40.50.620">
    <property type="entry name" value="HUPs"/>
    <property type="match status" value="1"/>
</dbReference>
<dbReference type="InterPro" id="IPR014731">
    <property type="entry name" value="ETF_asu_C"/>
</dbReference>
<dbReference type="Proteomes" id="UP000256253">
    <property type="component" value="Unassembled WGS sequence"/>
</dbReference>
<dbReference type="RefSeq" id="WP_115923549.1">
    <property type="nucleotide sequence ID" value="NZ_QTUA01000001.1"/>
</dbReference>
<comment type="similarity">
    <text evidence="1">Belongs to the ETF alpha-subunit/FixB family.</text>
</comment>
<name>A0A3D9UR17_9MICO</name>
<dbReference type="InterPro" id="IPR014730">
    <property type="entry name" value="ETF_a/b_N"/>
</dbReference>
<dbReference type="PANTHER" id="PTHR43153:SF1">
    <property type="entry name" value="ELECTRON TRANSFER FLAVOPROTEIN SUBUNIT ALPHA, MITOCHONDRIAL"/>
    <property type="match status" value="1"/>
</dbReference>
<keyword evidence="6" id="KW-0249">Electron transport</keyword>
<feature type="binding site" evidence="8">
    <location>
        <position position="283"/>
    </location>
    <ligand>
        <name>FAD</name>
        <dbReference type="ChEBI" id="CHEBI:57692"/>
    </ligand>
</feature>
<protein>
    <submittedName>
        <fullName evidence="10">Electron transfer flavoprotein alpha subunit apoprotein</fullName>
    </submittedName>
</protein>
<feature type="domain" description="Electron transfer flavoprotein alpha/beta-subunit N-terminal" evidence="9">
    <location>
        <begin position="4"/>
        <end position="187"/>
    </location>
</feature>
<dbReference type="PANTHER" id="PTHR43153">
    <property type="entry name" value="ELECTRON TRANSFER FLAVOPROTEIN ALPHA"/>
    <property type="match status" value="1"/>
</dbReference>
<keyword evidence="11" id="KW-1185">Reference proteome</keyword>
<comment type="cofactor">
    <cofactor evidence="8">
        <name>FAD</name>
        <dbReference type="ChEBI" id="CHEBI:57692"/>
    </cofactor>
    <text evidence="8">Binds 1 FAD per dimer.</text>
</comment>
<dbReference type="Gene3D" id="3.40.50.1220">
    <property type="entry name" value="TPP-binding domain"/>
    <property type="match status" value="1"/>
</dbReference>
<keyword evidence="5 8" id="KW-0274">FAD</keyword>
<proteinExistence type="inferred from homology"/>
<evidence type="ECO:0000256" key="7">
    <source>
        <dbReference type="ARBA" id="ARBA00025649"/>
    </source>
</evidence>
<dbReference type="Pfam" id="PF01012">
    <property type="entry name" value="ETF"/>
    <property type="match status" value="1"/>
</dbReference>
<dbReference type="InterPro" id="IPR029035">
    <property type="entry name" value="DHS-like_NAD/FAD-binding_dom"/>
</dbReference>
<dbReference type="OrthoDB" id="9770286at2"/>
<feature type="binding site" evidence="8">
    <location>
        <position position="208"/>
    </location>
    <ligand>
        <name>FAD</name>
        <dbReference type="ChEBI" id="CHEBI:57692"/>
    </ligand>
</feature>
<dbReference type="FunFam" id="3.40.50.1220:FF:000001">
    <property type="entry name" value="Electron transfer flavoprotein, alpha subunit"/>
    <property type="match status" value="1"/>
</dbReference>
<evidence type="ECO:0000256" key="1">
    <source>
        <dbReference type="ARBA" id="ARBA00005817"/>
    </source>
</evidence>
<evidence type="ECO:0000256" key="5">
    <source>
        <dbReference type="ARBA" id="ARBA00022827"/>
    </source>
</evidence>
<comment type="function">
    <text evidence="7">The electron transfer flavoprotein serves as a specific electron acceptor for other dehydrogenases. It transfers the electrons to the main respiratory chain via ETF-ubiquinone oxidoreductase (ETF dehydrogenase).</text>
</comment>
<comment type="caution">
    <text evidence="10">The sequence shown here is derived from an EMBL/GenBank/DDBJ whole genome shotgun (WGS) entry which is preliminary data.</text>
</comment>
<keyword evidence="3" id="KW-0813">Transport</keyword>
<dbReference type="SMART" id="SM00893">
    <property type="entry name" value="ETF"/>
    <property type="match status" value="1"/>
</dbReference>
<evidence type="ECO:0000256" key="8">
    <source>
        <dbReference type="PIRSR" id="PIRSR000089-1"/>
    </source>
</evidence>
<evidence type="ECO:0000313" key="11">
    <source>
        <dbReference type="Proteomes" id="UP000256253"/>
    </source>
</evidence>
<dbReference type="EMBL" id="QTUA01000001">
    <property type="protein sequence ID" value="REF31757.1"/>
    <property type="molecule type" value="Genomic_DNA"/>
</dbReference>
<dbReference type="GO" id="GO:0033539">
    <property type="term" value="P:fatty acid beta-oxidation using acyl-CoA dehydrogenase"/>
    <property type="evidence" value="ECO:0007669"/>
    <property type="project" value="TreeGrafter"/>
</dbReference>
<dbReference type="GO" id="GO:0050660">
    <property type="term" value="F:flavin adenine dinucleotide binding"/>
    <property type="evidence" value="ECO:0007669"/>
    <property type="project" value="InterPro"/>
</dbReference>
<feature type="binding site" evidence="8">
    <location>
        <begin position="245"/>
        <end position="249"/>
    </location>
    <ligand>
        <name>FAD</name>
        <dbReference type="ChEBI" id="CHEBI:57692"/>
    </ligand>
</feature>
<dbReference type="PROSITE" id="PS00696">
    <property type="entry name" value="ETF_ALPHA"/>
    <property type="match status" value="1"/>
</dbReference>